<dbReference type="AlphaFoldDB" id="A0AAV9HR68"/>
<dbReference type="Proteomes" id="UP001321749">
    <property type="component" value="Unassembled WGS sequence"/>
</dbReference>
<reference evidence="1" key="1">
    <citation type="journal article" date="2023" name="Mol. Phylogenet. Evol.">
        <title>Genome-scale phylogeny and comparative genomics of the fungal order Sordariales.</title>
        <authorList>
            <person name="Hensen N."/>
            <person name="Bonometti L."/>
            <person name="Westerberg I."/>
            <person name="Brannstrom I.O."/>
            <person name="Guillou S."/>
            <person name="Cros-Aarteil S."/>
            <person name="Calhoun S."/>
            <person name="Haridas S."/>
            <person name="Kuo A."/>
            <person name="Mondo S."/>
            <person name="Pangilinan J."/>
            <person name="Riley R."/>
            <person name="LaButti K."/>
            <person name="Andreopoulos B."/>
            <person name="Lipzen A."/>
            <person name="Chen C."/>
            <person name="Yan M."/>
            <person name="Daum C."/>
            <person name="Ng V."/>
            <person name="Clum A."/>
            <person name="Steindorff A."/>
            <person name="Ohm R.A."/>
            <person name="Martin F."/>
            <person name="Silar P."/>
            <person name="Natvig D.O."/>
            <person name="Lalanne C."/>
            <person name="Gautier V."/>
            <person name="Ament-Velasquez S.L."/>
            <person name="Kruys A."/>
            <person name="Hutchinson M.I."/>
            <person name="Powell A.J."/>
            <person name="Barry K."/>
            <person name="Miller A.N."/>
            <person name="Grigoriev I.V."/>
            <person name="Debuchy R."/>
            <person name="Gladieux P."/>
            <person name="Hiltunen Thoren M."/>
            <person name="Johannesson H."/>
        </authorList>
    </citation>
    <scope>NUCLEOTIDE SEQUENCE</scope>
    <source>
        <strain evidence="1">PSN324</strain>
    </source>
</reference>
<dbReference type="GO" id="GO:0006629">
    <property type="term" value="P:lipid metabolic process"/>
    <property type="evidence" value="ECO:0007669"/>
    <property type="project" value="InterPro"/>
</dbReference>
<dbReference type="InterPro" id="IPR017946">
    <property type="entry name" value="PLC-like_Pdiesterase_TIM-brl"/>
</dbReference>
<dbReference type="Gene3D" id="3.20.20.190">
    <property type="entry name" value="Phosphatidylinositol (PI) phosphodiesterase"/>
    <property type="match status" value="1"/>
</dbReference>
<proteinExistence type="predicted"/>
<dbReference type="EMBL" id="MU864962">
    <property type="protein sequence ID" value="KAK4463257.1"/>
    <property type="molecule type" value="Genomic_DNA"/>
</dbReference>
<accession>A0AAV9HR68</accession>
<dbReference type="GO" id="GO:0008081">
    <property type="term" value="F:phosphoric diester hydrolase activity"/>
    <property type="evidence" value="ECO:0007669"/>
    <property type="project" value="InterPro"/>
</dbReference>
<organism evidence="1 2">
    <name type="scientific">Cladorrhinum samala</name>
    <dbReference type="NCBI Taxonomy" id="585594"/>
    <lineage>
        <taxon>Eukaryota</taxon>
        <taxon>Fungi</taxon>
        <taxon>Dikarya</taxon>
        <taxon>Ascomycota</taxon>
        <taxon>Pezizomycotina</taxon>
        <taxon>Sordariomycetes</taxon>
        <taxon>Sordariomycetidae</taxon>
        <taxon>Sordariales</taxon>
        <taxon>Podosporaceae</taxon>
        <taxon>Cladorrhinum</taxon>
    </lineage>
</organism>
<keyword evidence="2" id="KW-1185">Reference proteome</keyword>
<dbReference type="PANTHER" id="PTHR13593">
    <property type="match status" value="1"/>
</dbReference>
<gene>
    <name evidence="1" type="ORF">QBC42DRAFT_174112</name>
</gene>
<dbReference type="SUPFAM" id="SSF51695">
    <property type="entry name" value="PLC-like phosphodiesterases"/>
    <property type="match status" value="1"/>
</dbReference>
<protein>
    <submittedName>
        <fullName evidence="1">PLC-like phosphodiesterase</fullName>
    </submittedName>
</protein>
<evidence type="ECO:0000313" key="1">
    <source>
        <dbReference type="EMBL" id="KAK4463257.1"/>
    </source>
</evidence>
<reference evidence="1" key="2">
    <citation type="submission" date="2023-06" db="EMBL/GenBank/DDBJ databases">
        <authorList>
            <consortium name="Lawrence Berkeley National Laboratory"/>
            <person name="Mondo S.J."/>
            <person name="Hensen N."/>
            <person name="Bonometti L."/>
            <person name="Westerberg I."/>
            <person name="Brannstrom I.O."/>
            <person name="Guillou S."/>
            <person name="Cros-Aarteil S."/>
            <person name="Calhoun S."/>
            <person name="Haridas S."/>
            <person name="Kuo A."/>
            <person name="Pangilinan J."/>
            <person name="Riley R."/>
            <person name="Labutti K."/>
            <person name="Andreopoulos B."/>
            <person name="Lipzen A."/>
            <person name="Chen C."/>
            <person name="Yanf M."/>
            <person name="Daum C."/>
            <person name="Ng V."/>
            <person name="Clum A."/>
            <person name="Steindorff A."/>
            <person name="Ohm R."/>
            <person name="Martin F."/>
            <person name="Silar P."/>
            <person name="Natvig D."/>
            <person name="Lalanne C."/>
            <person name="Gautier V."/>
            <person name="Ament-Velasquez S.L."/>
            <person name="Kruys A."/>
            <person name="Hutchinson M.I."/>
            <person name="Powell A.J."/>
            <person name="Barry K."/>
            <person name="Miller A.N."/>
            <person name="Grigoriev I.V."/>
            <person name="Debuchy R."/>
            <person name="Gladieux P."/>
            <person name="Thoren M.H."/>
            <person name="Johannesson H."/>
        </authorList>
    </citation>
    <scope>NUCLEOTIDE SEQUENCE</scope>
    <source>
        <strain evidence="1">PSN324</strain>
    </source>
</reference>
<dbReference type="InterPro" id="IPR051057">
    <property type="entry name" value="PI-PLC_domain"/>
</dbReference>
<evidence type="ECO:0000313" key="2">
    <source>
        <dbReference type="Proteomes" id="UP001321749"/>
    </source>
</evidence>
<name>A0AAV9HR68_9PEZI</name>
<dbReference type="PANTHER" id="PTHR13593:SF113">
    <property type="entry name" value="SI:DKEY-266F7.9"/>
    <property type="match status" value="1"/>
</dbReference>
<sequence length="399" mass="44955">MANSFSVTLQAARFASDRAEEAEMVAKQNSRYEDELRRVLKVRQSENPGCHIVIYFSCAGTKWSSDSRYVKWDEDKLRPSKYGWKSTWTSVTCVVYNGNFEYSHEGMKAKPQSWYSPLSWMQILNDNTIIRDIIVPGSHLSFAIEDSLSSADHPSRPDSPPYKAYICQQKTITAQLEMGVRIVDVRLGPEGRLAVDGYYLQDQYGMAFRACQSFVEKHPSQTVMVCVSWGYSEKQKTGDIAGSMKKWIGESENGLKLWYTGSSWPTLKDVRGKCVLIIGFQSANNDDDGNNNKDKNFGIDMENVLGQLWAAKQTAIQDLGAQSPQPWVGRPSAPTIAPTVIALRRTNDSEARNIRARDLDEEVERLIGDGGGRRRGLWFFNDFVSKEVVELIARMNAGN</sequence>
<comment type="caution">
    <text evidence="1">The sequence shown here is derived from an EMBL/GenBank/DDBJ whole genome shotgun (WGS) entry which is preliminary data.</text>
</comment>